<dbReference type="AlphaFoldDB" id="A0AAY4BUW4"/>
<dbReference type="Gene3D" id="1.25.10.10">
    <property type="entry name" value="Leucine-rich Repeat Variant"/>
    <property type="match status" value="2"/>
</dbReference>
<feature type="coiled-coil region" evidence="1">
    <location>
        <begin position="761"/>
        <end position="793"/>
    </location>
</feature>
<dbReference type="GeneTree" id="ENSGT00390000014274"/>
<dbReference type="InterPro" id="IPR048732">
    <property type="entry name" value="CFA69"/>
</dbReference>
<protein>
    <recommendedName>
        <fullName evidence="2">Cilia- and flagella-associated protein 69 ARM repeats domain-containing protein</fullName>
    </recommendedName>
</protein>
<evidence type="ECO:0000256" key="1">
    <source>
        <dbReference type="SAM" id="Coils"/>
    </source>
</evidence>
<feature type="domain" description="Cilia- and flagella-associated protein 69 ARM repeats" evidence="2">
    <location>
        <begin position="25"/>
        <end position="742"/>
    </location>
</feature>
<reference evidence="3" key="1">
    <citation type="submission" date="2025-08" db="UniProtKB">
        <authorList>
            <consortium name="Ensembl"/>
        </authorList>
    </citation>
    <scope>IDENTIFICATION</scope>
</reference>
<dbReference type="PANTHER" id="PTHR14716">
    <property type="entry name" value="CILIA- AND FLAGELLA-ASSOCIATED PROTEIN 69"/>
    <property type="match status" value="1"/>
</dbReference>
<keyword evidence="4" id="KW-1185">Reference proteome</keyword>
<sequence>MKASCRRKTPSDGRHGREEIKKSEELQRVVHLLKDPLSVPFKERCMLAMKNVTKTYQQGYLLRDLADIFNIINHCAERIKEHPDVHKELISVLCDLLHICRLPFLKEKNSDEVNYATTVMECLAQLGHMIKLPINDIRQQICRSISSFYSYPEARCCDVGLQQVGFSFRLKLLEQSGLVETLLTSSLLLEEKSTVRLQLLQTLQLLSSCSEVNCSLMLRVQGAQKICLNMNRDDPNGQVLFCSVQILWNLLEGVCRLEATGQLSNMDCIMSLKEGFLKVMHGSRLHDQQLRNDLLVLCTLIAENPKAPFIESGFAKLLILFATFPELKSHSPLTRSLKLSFNNEDFEMKKLLLNLVVVMSHDLAALQLFREDRLMLALMLLIRPSRVTSGDHRWTSVQLEELQIRSLSTLTTVAPLMVDDYVNCQASTTLLLLLDGPTVQDINRRDYKRTQIRYCLRLLRAMVSLENIAVNQDLCDQGAIGQMLGLLKPRHKSEYEDDEEDIVSLEIKVDAQLILSILCDNDLHKKELFGCEGVNMTVHFLKMSPMKFYNGLGHNKLMLSTVDCVWSCIVGCFTTEEMFLEKEGIFLLFDQLHSSPRPMQNVVLATLLDLCDNPKTLVHVLAWRGRHSGISAPQLLLLLWRQEESELGVRRDQHGRITDPQKPLTCVYQEQEEEDVGLLPHSAQQPSAAVIDVSENLRAKIYGLFCRLGFQDLPGLTADEYITLSIVSRYFDFKVGEVWEEISCELSAEGVHPVTPDRAILESIIQLKEETARKVAEQQDEIMQRQYAEEEQQEAAVYQQIKSNHAQEELAARSWDHHVAKTSYYTILKDCKKQQARSIESSRPRVKSSSAIFHSTQISGLQTTTFSERVKTVESTPVHLIGGPLANADLAME</sequence>
<accession>A0AAY4BUW4</accession>
<keyword evidence="1" id="KW-0175">Coiled coil</keyword>
<dbReference type="InterPro" id="IPR016024">
    <property type="entry name" value="ARM-type_fold"/>
</dbReference>
<dbReference type="InterPro" id="IPR011989">
    <property type="entry name" value="ARM-like"/>
</dbReference>
<dbReference type="Proteomes" id="UP000694580">
    <property type="component" value="Unplaced"/>
</dbReference>
<dbReference type="CTD" id="79846"/>
<evidence type="ECO:0000313" key="3">
    <source>
        <dbReference type="Ensembl" id="ENSDCDP00010024352.1"/>
    </source>
</evidence>
<reference evidence="3" key="2">
    <citation type="submission" date="2025-09" db="UniProtKB">
        <authorList>
            <consortium name="Ensembl"/>
        </authorList>
    </citation>
    <scope>IDENTIFICATION</scope>
</reference>
<organism evidence="3 4">
    <name type="scientific">Denticeps clupeoides</name>
    <name type="common">denticle herring</name>
    <dbReference type="NCBI Taxonomy" id="299321"/>
    <lineage>
        <taxon>Eukaryota</taxon>
        <taxon>Metazoa</taxon>
        <taxon>Chordata</taxon>
        <taxon>Craniata</taxon>
        <taxon>Vertebrata</taxon>
        <taxon>Euteleostomi</taxon>
        <taxon>Actinopterygii</taxon>
        <taxon>Neopterygii</taxon>
        <taxon>Teleostei</taxon>
        <taxon>Clupei</taxon>
        <taxon>Clupeiformes</taxon>
        <taxon>Denticipitoidei</taxon>
        <taxon>Denticipitidae</taxon>
        <taxon>Denticeps</taxon>
    </lineage>
</organism>
<dbReference type="GeneID" id="114782096"/>
<dbReference type="RefSeq" id="XP_028824040.1">
    <property type="nucleotide sequence ID" value="XM_028968207.1"/>
</dbReference>
<gene>
    <name evidence="3" type="primary">cfap69</name>
</gene>
<dbReference type="GO" id="GO:0097730">
    <property type="term" value="C:non-motile cilium"/>
    <property type="evidence" value="ECO:0007669"/>
    <property type="project" value="TreeGrafter"/>
</dbReference>
<dbReference type="PANTHER" id="PTHR14716:SF0">
    <property type="entry name" value="CILIA- AND FLAGELLA-ASSOCIATED PROTEIN 69"/>
    <property type="match status" value="1"/>
</dbReference>
<dbReference type="GO" id="GO:1990834">
    <property type="term" value="P:response to odorant"/>
    <property type="evidence" value="ECO:0007669"/>
    <property type="project" value="TreeGrafter"/>
</dbReference>
<evidence type="ECO:0000259" key="2">
    <source>
        <dbReference type="Pfam" id="PF21049"/>
    </source>
</evidence>
<dbReference type="Pfam" id="PF21049">
    <property type="entry name" value="CFA69_ARM_rpt"/>
    <property type="match status" value="1"/>
</dbReference>
<evidence type="ECO:0000313" key="4">
    <source>
        <dbReference type="Proteomes" id="UP000694580"/>
    </source>
</evidence>
<name>A0AAY4BUW4_9TELE</name>
<dbReference type="GO" id="GO:0097225">
    <property type="term" value="C:sperm midpiece"/>
    <property type="evidence" value="ECO:0007669"/>
    <property type="project" value="TreeGrafter"/>
</dbReference>
<dbReference type="Ensembl" id="ENSDCDT00010030126.1">
    <property type="protein sequence ID" value="ENSDCDP00010024352.1"/>
    <property type="gene ID" value="ENSDCDG00010015447.1"/>
</dbReference>
<dbReference type="InterPro" id="IPR048733">
    <property type="entry name" value="CFA69_ARM_dom"/>
</dbReference>
<proteinExistence type="predicted"/>
<dbReference type="GO" id="GO:1902093">
    <property type="term" value="P:positive regulation of flagellated sperm motility"/>
    <property type="evidence" value="ECO:0007669"/>
    <property type="project" value="TreeGrafter"/>
</dbReference>
<dbReference type="SUPFAM" id="SSF48371">
    <property type="entry name" value="ARM repeat"/>
    <property type="match status" value="2"/>
</dbReference>
<dbReference type="GO" id="GO:0042048">
    <property type="term" value="P:olfactory behavior"/>
    <property type="evidence" value="ECO:0007669"/>
    <property type="project" value="TreeGrafter"/>
</dbReference>